<dbReference type="InterPro" id="IPR027417">
    <property type="entry name" value="P-loop_NTPase"/>
</dbReference>
<proteinExistence type="inferred from homology"/>
<keyword evidence="4" id="KW-0963">Cytoplasm</keyword>
<sequence length="185" mass="19804">MPASVPTTAALPASEQPPTATALAQASIALADETATERLAQALAAQGQALAQVSIHLYGALGAGKTSWVRHLLRALGVRGRIKSPTYALLESYALDHPPEQVHHFDLYRLETPQEWLDSGLLETVQGAGLKLIEWPQKAGDALPLPDLALHLQFVPQQPQQRQLALLAYSPAGQALAKNMLQCAL</sequence>
<dbReference type="Gene3D" id="3.40.50.300">
    <property type="entry name" value="P-loop containing nucleotide triphosphate hydrolases"/>
    <property type="match status" value="1"/>
</dbReference>
<dbReference type="GO" id="GO:0005524">
    <property type="term" value="F:ATP binding"/>
    <property type="evidence" value="ECO:0007669"/>
    <property type="project" value="UniProtKB-KW"/>
</dbReference>
<name>A0A2A2ABG6_9BURK</name>
<keyword evidence="5" id="KW-0819">tRNA processing</keyword>
<evidence type="ECO:0000256" key="9">
    <source>
        <dbReference type="ARBA" id="ARBA00022842"/>
    </source>
</evidence>
<organism evidence="11 12">
    <name type="scientific">Vandammella animalimorsus</name>
    <dbReference type="NCBI Taxonomy" id="2029117"/>
    <lineage>
        <taxon>Bacteria</taxon>
        <taxon>Pseudomonadati</taxon>
        <taxon>Pseudomonadota</taxon>
        <taxon>Betaproteobacteria</taxon>
        <taxon>Burkholderiales</taxon>
        <taxon>Comamonadaceae</taxon>
        <taxon>Vandammella</taxon>
    </lineage>
</organism>
<evidence type="ECO:0000256" key="10">
    <source>
        <dbReference type="ARBA" id="ARBA00032441"/>
    </source>
</evidence>
<comment type="caution">
    <text evidence="11">The sequence shown here is derived from an EMBL/GenBank/DDBJ whole genome shotgun (WGS) entry which is preliminary data.</text>
</comment>
<keyword evidence="11" id="KW-0808">Transferase</keyword>
<dbReference type="Pfam" id="PF02367">
    <property type="entry name" value="TsaE"/>
    <property type="match status" value="1"/>
</dbReference>
<dbReference type="GO" id="GO:0046872">
    <property type="term" value="F:metal ion binding"/>
    <property type="evidence" value="ECO:0007669"/>
    <property type="project" value="UniProtKB-KW"/>
</dbReference>
<comment type="subcellular location">
    <subcellularLocation>
        <location evidence="1">Cytoplasm</location>
    </subcellularLocation>
</comment>
<dbReference type="GO" id="GO:0002949">
    <property type="term" value="P:tRNA threonylcarbamoyladenosine modification"/>
    <property type="evidence" value="ECO:0007669"/>
    <property type="project" value="InterPro"/>
</dbReference>
<dbReference type="GO" id="GO:0016740">
    <property type="term" value="F:transferase activity"/>
    <property type="evidence" value="ECO:0007669"/>
    <property type="project" value="UniProtKB-KW"/>
</dbReference>
<evidence type="ECO:0000256" key="2">
    <source>
        <dbReference type="ARBA" id="ARBA00007599"/>
    </source>
</evidence>
<dbReference type="InterPro" id="IPR003442">
    <property type="entry name" value="T6A_TsaE"/>
</dbReference>
<keyword evidence="9" id="KW-0460">Magnesium</keyword>
<keyword evidence="7" id="KW-0547">Nucleotide-binding</keyword>
<dbReference type="PANTHER" id="PTHR33540:SF2">
    <property type="entry name" value="TRNA THREONYLCARBAMOYLADENOSINE BIOSYNTHESIS PROTEIN TSAE"/>
    <property type="match status" value="1"/>
</dbReference>
<protein>
    <recommendedName>
        <fullName evidence="3">tRNA threonylcarbamoyladenosine biosynthesis protein TsaE</fullName>
    </recommendedName>
    <alternativeName>
        <fullName evidence="10">t(6)A37 threonylcarbamoyladenosine biosynthesis protein TsaE</fullName>
    </alternativeName>
</protein>
<reference evidence="11 12" key="1">
    <citation type="submission" date="2017-08" db="EMBL/GenBank/DDBJ databases">
        <title>WGS of Clinical strains of the CDC Group NO-1 linked to zoonotic infections in humans.</title>
        <authorList>
            <person name="Bernier A.-M."/>
            <person name="Bernard K."/>
        </authorList>
    </citation>
    <scope>NUCLEOTIDE SEQUENCE [LARGE SCALE GENOMIC DNA]</scope>
    <source>
        <strain evidence="11 12">NML03-0146</strain>
    </source>
</reference>
<evidence type="ECO:0000256" key="1">
    <source>
        <dbReference type="ARBA" id="ARBA00004496"/>
    </source>
</evidence>
<dbReference type="Proteomes" id="UP000217999">
    <property type="component" value="Unassembled WGS sequence"/>
</dbReference>
<evidence type="ECO:0000256" key="8">
    <source>
        <dbReference type="ARBA" id="ARBA00022840"/>
    </source>
</evidence>
<comment type="similarity">
    <text evidence="2">Belongs to the TsaE family.</text>
</comment>
<evidence type="ECO:0000256" key="7">
    <source>
        <dbReference type="ARBA" id="ARBA00022741"/>
    </source>
</evidence>
<accession>A0A2A2ABG6</accession>
<gene>
    <name evidence="11" type="ORF">CK620_01085</name>
</gene>
<dbReference type="AlphaFoldDB" id="A0A2A2ABG6"/>
<keyword evidence="6" id="KW-0479">Metal-binding</keyword>
<dbReference type="SUPFAM" id="SSF52540">
    <property type="entry name" value="P-loop containing nucleoside triphosphate hydrolases"/>
    <property type="match status" value="1"/>
</dbReference>
<evidence type="ECO:0000256" key="3">
    <source>
        <dbReference type="ARBA" id="ARBA00019010"/>
    </source>
</evidence>
<dbReference type="RefSeq" id="WP_095548754.1">
    <property type="nucleotide sequence ID" value="NZ_NSJF01000001.1"/>
</dbReference>
<evidence type="ECO:0000313" key="12">
    <source>
        <dbReference type="Proteomes" id="UP000217999"/>
    </source>
</evidence>
<dbReference type="GO" id="GO:0005737">
    <property type="term" value="C:cytoplasm"/>
    <property type="evidence" value="ECO:0007669"/>
    <property type="project" value="UniProtKB-SubCell"/>
</dbReference>
<evidence type="ECO:0000256" key="5">
    <source>
        <dbReference type="ARBA" id="ARBA00022694"/>
    </source>
</evidence>
<evidence type="ECO:0000256" key="4">
    <source>
        <dbReference type="ARBA" id="ARBA00022490"/>
    </source>
</evidence>
<keyword evidence="8" id="KW-0067">ATP-binding</keyword>
<evidence type="ECO:0000313" key="11">
    <source>
        <dbReference type="EMBL" id="PAT35890.1"/>
    </source>
</evidence>
<dbReference type="EMBL" id="NSJF01000001">
    <property type="protein sequence ID" value="PAT35890.1"/>
    <property type="molecule type" value="Genomic_DNA"/>
</dbReference>
<dbReference type="NCBIfam" id="TIGR00150">
    <property type="entry name" value="T6A_YjeE"/>
    <property type="match status" value="1"/>
</dbReference>
<evidence type="ECO:0000256" key="6">
    <source>
        <dbReference type="ARBA" id="ARBA00022723"/>
    </source>
</evidence>
<dbReference type="PANTHER" id="PTHR33540">
    <property type="entry name" value="TRNA THREONYLCARBAMOYLADENOSINE BIOSYNTHESIS PROTEIN TSAE"/>
    <property type="match status" value="1"/>
</dbReference>